<dbReference type="RefSeq" id="XP_017997189.1">
    <property type="nucleotide sequence ID" value="XM_018141456.1"/>
</dbReference>
<dbReference type="GO" id="GO:0003824">
    <property type="term" value="F:catalytic activity"/>
    <property type="evidence" value="ECO:0007669"/>
    <property type="project" value="InterPro"/>
</dbReference>
<gene>
    <name evidence="4" type="ORF">AB675_1556</name>
</gene>
<dbReference type="GeneID" id="28733336"/>
<dbReference type="Pfam" id="PF03372">
    <property type="entry name" value="Exo_endo_phos"/>
    <property type="match status" value="1"/>
</dbReference>
<comment type="caution">
    <text evidence="4">The sequence shown here is derived from an EMBL/GenBank/DDBJ whole genome shotgun (WGS) entry which is preliminary data.</text>
</comment>
<keyword evidence="5" id="KW-1185">Reference proteome</keyword>
<organism evidence="4 5">
    <name type="scientific">Cyphellophora attinorum</name>
    <dbReference type="NCBI Taxonomy" id="1664694"/>
    <lineage>
        <taxon>Eukaryota</taxon>
        <taxon>Fungi</taxon>
        <taxon>Dikarya</taxon>
        <taxon>Ascomycota</taxon>
        <taxon>Pezizomycotina</taxon>
        <taxon>Eurotiomycetes</taxon>
        <taxon>Chaetothyriomycetidae</taxon>
        <taxon>Chaetothyriales</taxon>
        <taxon>Cyphellophoraceae</taxon>
        <taxon>Cyphellophora</taxon>
    </lineage>
</organism>
<feature type="region of interest" description="Disordered" evidence="1">
    <location>
        <begin position="605"/>
        <end position="660"/>
    </location>
</feature>
<evidence type="ECO:0000259" key="3">
    <source>
        <dbReference type="Pfam" id="PF03372"/>
    </source>
</evidence>
<feature type="chain" id="PRO_5005872869" description="Endonuclease/exonuclease/phosphatase domain-containing protein" evidence="2">
    <location>
        <begin position="24"/>
        <end position="895"/>
    </location>
</feature>
<evidence type="ECO:0000313" key="5">
    <source>
        <dbReference type="Proteomes" id="UP000038010"/>
    </source>
</evidence>
<sequence length="895" mass="96370">MKSFATIARVCAILFTASSVSQTIPEINSDRFISPYNGRSVANVSGVVTARNADGFWVRSTTPDNDRSTSDSIYVFSRNSSVTVGNAVSFSGRYTEYRSSNYVPLNEITNPTNIRVIGNSTAVTPLVIGAGNLLPPTGQFSALDDGDIFGLPNNRSLVTVANPTLEPAEYGMDFMESLLGELVTIKSPVAVAKPNNFGDTWVVGSWPKTGSNDRGGLTMTDGDANPEAILIGTPLDGSSNPDGTKLGDSLEDITGVVYQAFGFYRVLPTTAIQVIGSQEPALPDPIGYSSTGRCSAITLGQYNVENLSPSSAHLPAIAAHIVDYLKTPDVVFLQEIQDDSGETNNGIVSANETLTTLSAAISALSPSTSYAFTEIVPVNNADGGAPGGNIRVAYLYNPSIVALHKPNPGSSTEACAYNGTLNLNPCRIAPLDPAWTASRKPLVAQWDILDGSNSTFYTVNVHFASKGGSSSLHGDPRPPVNGGVENRLAQANLTASFIAEILAEDSEASIITAGDFNEFAFVEPLTQFVEISGLDDIEDVLGVEETERYSYLFDMNCQELDHMYISPKVARGKKELAYEHVHVNTWVSRDDQISDHDPAVARLNLCRPKAGPGGPVRPPPAGGPGGPVRPPGGGAGGPIKPPGSPPKPGPGPGRPDRQETAQRLSYAVSAEFIAITHSATLIAFDYYLPNVPKHLNAYDRDQLPTNMINNLQLHYLSRLEYANELAQQGKLQECLNICFYLRGRPDATLYTRAVINLTLPRVCPIEDHADKLKYPHEALKLAEELQTAERTGEDVMWKRDLRSAKMSTGIETIEEEVQSCRDAQNSGSSGWHKQGVVKKSAAERGWSFGWHKQGMVKKKAVERAKDRMDRDNVRCKLVAEGEGEMSDSSEGSFVL</sequence>
<evidence type="ECO:0000313" key="4">
    <source>
        <dbReference type="EMBL" id="KPI37226.1"/>
    </source>
</evidence>
<dbReference type="EMBL" id="LFJN01000025">
    <property type="protein sequence ID" value="KPI37226.1"/>
    <property type="molecule type" value="Genomic_DNA"/>
</dbReference>
<feature type="compositionally biased region" description="Pro residues" evidence="1">
    <location>
        <begin position="639"/>
        <end position="653"/>
    </location>
</feature>
<dbReference type="VEuPathDB" id="FungiDB:AB675_1556"/>
<feature type="compositionally biased region" description="Pro residues" evidence="1">
    <location>
        <begin position="615"/>
        <end position="630"/>
    </location>
</feature>
<keyword evidence="2" id="KW-0732">Signal</keyword>
<feature type="signal peptide" evidence="2">
    <location>
        <begin position="1"/>
        <end position="23"/>
    </location>
</feature>
<dbReference type="AlphaFoldDB" id="A0A0N1H0H2"/>
<reference evidence="4 5" key="1">
    <citation type="submission" date="2015-06" db="EMBL/GenBank/DDBJ databases">
        <title>Draft genome of the ant-associated black yeast Phialophora attae CBS 131958.</title>
        <authorList>
            <person name="Moreno L.F."/>
            <person name="Stielow B.J."/>
            <person name="de Hoog S."/>
            <person name="Vicente V.A."/>
            <person name="Weiss V.A."/>
            <person name="de Vries M."/>
            <person name="Cruz L.M."/>
            <person name="Souza E.M."/>
        </authorList>
    </citation>
    <scope>NUCLEOTIDE SEQUENCE [LARGE SCALE GENOMIC DNA]</scope>
    <source>
        <strain evidence="4 5">CBS 131958</strain>
    </source>
</reference>
<dbReference type="Proteomes" id="UP000038010">
    <property type="component" value="Unassembled WGS sequence"/>
</dbReference>
<accession>A0A0N1H0H2</accession>
<dbReference type="SUPFAM" id="SSF56219">
    <property type="entry name" value="DNase I-like"/>
    <property type="match status" value="1"/>
</dbReference>
<dbReference type="PANTHER" id="PTHR42834">
    <property type="entry name" value="ENDONUCLEASE/EXONUCLEASE/PHOSPHATASE FAMILY PROTEIN (AFU_ORTHOLOGUE AFUA_3G09210)"/>
    <property type="match status" value="1"/>
</dbReference>
<dbReference type="OrthoDB" id="47488at2759"/>
<dbReference type="STRING" id="1664694.A0A0N1H0H2"/>
<dbReference type="Gene3D" id="3.60.10.10">
    <property type="entry name" value="Endonuclease/exonuclease/phosphatase"/>
    <property type="match status" value="1"/>
</dbReference>
<feature type="domain" description="Endonuclease/exonuclease/phosphatase" evidence="3">
    <location>
        <begin position="301"/>
        <end position="596"/>
    </location>
</feature>
<name>A0A0N1H0H2_9EURO</name>
<protein>
    <recommendedName>
        <fullName evidence="3">Endonuclease/exonuclease/phosphatase domain-containing protein</fullName>
    </recommendedName>
</protein>
<proteinExistence type="predicted"/>
<dbReference type="InterPro" id="IPR036691">
    <property type="entry name" value="Endo/exonu/phosph_ase_sf"/>
</dbReference>
<dbReference type="InterPro" id="IPR005135">
    <property type="entry name" value="Endo/exonuclease/phosphatase"/>
</dbReference>
<dbReference type="PANTHER" id="PTHR42834:SF1">
    <property type="entry name" value="ENDONUCLEASE_EXONUCLEASE_PHOSPHATASE FAMILY PROTEIN (AFU_ORTHOLOGUE AFUA_3G09210)"/>
    <property type="match status" value="1"/>
</dbReference>
<evidence type="ECO:0000256" key="2">
    <source>
        <dbReference type="SAM" id="SignalP"/>
    </source>
</evidence>
<dbReference type="CDD" id="cd04486">
    <property type="entry name" value="YhcR_OBF_like"/>
    <property type="match status" value="1"/>
</dbReference>
<evidence type="ECO:0000256" key="1">
    <source>
        <dbReference type="SAM" id="MobiDB-lite"/>
    </source>
</evidence>